<dbReference type="NCBIfam" id="TIGR01847">
    <property type="entry name" value="bacteriocin_sig"/>
    <property type="match status" value="1"/>
</dbReference>
<dbReference type="KEGG" id="sste:SAMEA4384403_0383"/>
<dbReference type="Proteomes" id="UP000242084">
    <property type="component" value="Chromosome 1"/>
</dbReference>
<organism evidence="1 2">
    <name type="scientific">Mammaliicoccus stepanovicii</name>
    <dbReference type="NCBI Taxonomy" id="643214"/>
    <lineage>
        <taxon>Bacteria</taxon>
        <taxon>Bacillati</taxon>
        <taxon>Bacillota</taxon>
        <taxon>Bacilli</taxon>
        <taxon>Bacillales</taxon>
        <taxon>Staphylococcaceae</taxon>
        <taxon>Mammaliicoccus</taxon>
    </lineage>
</organism>
<dbReference type="AlphaFoldDB" id="A0A239YGI7"/>
<proteinExistence type="predicted"/>
<evidence type="ECO:0000313" key="1">
    <source>
        <dbReference type="EMBL" id="SNV57820.1"/>
    </source>
</evidence>
<keyword evidence="2" id="KW-1185">Reference proteome</keyword>
<dbReference type="EMBL" id="LT906462">
    <property type="protein sequence ID" value="SNV57820.1"/>
    <property type="molecule type" value="Genomic_DNA"/>
</dbReference>
<evidence type="ECO:0008006" key="3">
    <source>
        <dbReference type="Google" id="ProtNLM"/>
    </source>
</evidence>
<protein>
    <recommendedName>
        <fullName evidence="3">Bacteriocin</fullName>
    </recommendedName>
</protein>
<dbReference type="InterPro" id="IPR010133">
    <property type="entry name" value="Bacteriocin_signal_seq"/>
</dbReference>
<gene>
    <name evidence="1" type="ORF">SAMEA4384403_00383</name>
</gene>
<evidence type="ECO:0000313" key="2">
    <source>
        <dbReference type="Proteomes" id="UP000242084"/>
    </source>
</evidence>
<dbReference type="RefSeq" id="WP_095085966.1">
    <property type="nucleotide sequence ID" value="NZ_BMDM01000003.1"/>
</dbReference>
<name>A0A239YGI7_9STAP</name>
<sequence>MKKLDEKKLKEINGGNPLVLLGLGAVGYVSKSAFDHLDEIGRGFKKGYSGK</sequence>
<accession>A0A239YGI7</accession>
<reference evidence="1 2" key="1">
    <citation type="submission" date="2017-06" db="EMBL/GenBank/DDBJ databases">
        <authorList>
            <consortium name="Pathogen Informatics"/>
        </authorList>
    </citation>
    <scope>NUCLEOTIDE SEQUENCE [LARGE SCALE GENOMIC DNA]</scope>
    <source>
        <strain evidence="1 2">NCTC13839</strain>
    </source>
</reference>